<dbReference type="InterPro" id="IPR036291">
    <property type="entry name" value="NAD(P)-bd_dom_sf"/>
</dbReference>
<evidence type="ECO:0000259" key="3">
    <source>
        <dbReference type="Pfam" id="PF02826"/>
    </source>
</evidence>
<gene>
    <name evidence="4" type="ORF">QRX50_33590</name>
</gene>
<keyword evidence="1" id="KW-0560">Oxidoreductase</keyword>
<dbReference type="InterPro" id="IPR029753">
    <property type="entry name" value="D-isomer_DH_CS"/>
</dbReference>
<dbReference type="PROSITE" id="PS00670">
    <property type="entry name" value="D_2_HYDROXYACID_DH_2"/>
    <property type="match status" value="1"/>
</dbReference>
<proteinExistence type="predicted"/>
<dbReference type="InterPro" id="IPR006140">
    <property type="entry name" value="D-isomer_DH_NAD-bd"/>
</dbReference>
<keyword evidence="5" id="KW-1185">Reference proteome</keyword>
<protein>
    <submittedName>
        <fullName evidence="4">NAD(P)-dependent oxidoreductase</fullName>
    </submittedName>
</protein>
<dbReference type="GO" id="GO:0051287">
    <property type="term" value="F:NAD binding"/>
    <property type="evidence" value="ECO:0007669"/>
    <property type="project" value="InterPro"/>
</dbReference>
<evidence type="ECO:0000256" key="1">
    <source>
        <dbReference type="ARBA" id="ARBA00023002"/>
    </source>
</evidence>
<dbReference type="Proteomes" id="UP001236014">
    <property type="component" value="Chromosome"/>
</dbReference>
<feature type="region of interest" description="Disordered" evidence="2">
    <location>
        <begin position="144"/>
        <end position="179"/>
    </location>
</feature>
<dbReference type="AlphaFoldDB" id="A0A9Y2MUZ4"/>
<dbReference type="Gene3D" id="3.40.50.720">
    <property type="entry name" value="NAD(P)-binding Rossmann-like Domain"/>
    <property type="match status" value="3"/>
</dbReference>
<evidence type="ECO:0000313" key="5">
    <source>
        <dbReference type="Proteomes" id="UP001236014"/>
    </source>
</evidence>
<name>A0A9Y2MUZ4_9PSEU</name>
<dbReference type="EMBL" id="CP127294">
    <property type="protein sequence ID" value="WIX76374.1"/>
    <property type="molecule type" value="Genomic_DNA"/>
</dbReference>
<accession>A0A9Y2MUZ4</accession>
<dbReference type="SUPFAM" id="SSF51735">
    <property type="entry name" value="NAD(P)-binding Rossmann-fold domains"/>
    <property type="match status" value="1"/>
</dbReference>
<dbReference type="KEGG" id="acab:QRX50_33590"/>
<evidence type="ECO:0000313" key="4">
    <source>
        <dbReference type="EMBL" id="WIX76374.1"/>
    </source>
</evidence>
<feature type="domain" description="D-isomer specific 2-hydroxyacid dehydrogenase NAD-binding" evidence="3">
    <location>
        <begin position="1"/>
        <end position="66"/>
    </location>
</feature>
<dbReference type="Pfam" id="PF02826">
    <property type="entry name" value="2-Hacid_dh_C"/>
    <property type="match status" value="1"/>
</dbReference>
<evidence type="ECO:0000256" key="2">
    <source>
        <dbReference type="SAM" id="MobiDB-lite"/>
    </source>
</evidence>
<dbReference type="RefSeq" id="WP_285967123.1">
    <property type="nucleotide sequence ID" value="NZ_CP127294.1"/>
</dbReference>
<sequence length="179" mass="20146">MHLHYTDRHRLPAEVEQELGLTFHESAAAMVPRCDAVTINAPWHPETEGLFGDELIATMERGAYLIPPADHPWRTMLHHGMTPRISGSSISAQARYSAGTREILESWFTGSPIRDEYLIVDGGNLAGRGTDSYSANRWSLDRRPSSPRLLRGEEGLPRVRRQRSTSCSGSWRPRRSARV</sequence>
<reference evidence="4 5" key="1">
    <citation type="submission" date="2023-06" db="EMBL/GenBank/DDBJ databases">
        <authorList>
            <person name="Oyuntsetseg B."/>
            <person name="Kim S.B."/>
        </authorList>
    </citation>
    <scope>NUCLEOTIDE SEQUENCE [LARGE SCALE GENOMIC DNA]</scope>
    <source>
        <strain evidence="4 5">2-15</strain>
    </source>
</reference>
<feature type="compositionally biased region" description="Basic and acidic residues" evidence="2">
    <location>
        <begin position="144"/>
        <end position="157"/>
    </location>
</feature>
<dbReference type="GO" id="GO:0016616">
    <property type="term" value="F:oxidoreductase activity, acting on the CH-OH group of donors, NAD or NADP as acceptor"/>
    <property type="evidence" value="ECO:0007669"/>
    <property type="project" value="UniProtKB-ARBA"/>
</dbReference>
<organism evidence="4 5">
    <name type="scientific">Amycolatopsis carbonis</name>
    <dbReference type="NCBI Taxonomy" id="715471"/>
    <lineage>
        <taxon>Bacteria</taxon>
        <taxon>Bacillati</taxon>
        <taxon>Actinomycetota</taxon>
        <taxon>Actinomycetes</taxon>
        <taxon>Pseudonocardiales</taxon>
        <taxon>Pseudonocardiaceae</taxon>
        <taxon>Amycolatopsis</taxon>
    </lineage>
</organism>